<evidence type="ECO:0000259" key="4">
    <source>
        <dbReference type="Pfam" id="PF00370"/>
    </source>
</evidence>
<dbReference type="InterPro" id="IPR018484">
    <property type="entry name" value="FGGY_N"/>
</dbReference>
<dbReference type="InterPro" id="IPR000577">
    <property type="entry name" value="Carb_kinase_FGGY"/>
</dbReference>
<dbReference type="PIRSF" id="PIRSF000538">
    <property type="entry name" value="GlpK"/>
    <property type="match status" value="1"/>
</dbReference>
<dbReference type="GO" id="GO:0016301">
    <property type="term" value="F:kinase activity"/>
    <property type="evidence" value="ECO:0007669"/>
    <property type="project" value="UniProtKB-KW"/>
</dbReference>
<dbReference type="SUPFAM" id="SSF53067">
    <property type="entry name" value="Actin-like ATPase domain"/>
    <property type="match status" value="2"/>
</dbReference>
<dbReference type="Gene3D" id="3.30.420.40">
    <property type="match status" value="2"/>
</dbReference>
<evidence type="ECO:0000256" key="3">
    <source>
        <dbReference type="ARBA" id="ARBA00022777"/>
    </source>
</evidence>
<dbReference type="InterPro" id="IPR043129">
    <property type="entry name" value="ATPase_NBD"/>
</dbReference>
<keyword evidence="2" id="KW-0808">Transferase</keyword>
<protein>
    <submittedName>
        <fullName evidence="6">FGGY-family carbohydrate kinase</fullName>
    </submittedName>
</protein>
<evidence type="ECO:0000313" key="6">
    <source>
        <dbReference type="EMBL" id="GAA2781266.1"/>
    </source>
</evidence>
<accession>A0ABN3V751</accession>
<dbReference type="Proteomes" id="UP001500979">
    <property type="component" value="Unassembled WGS sequence"/>
</dbReference>
<keyword evidence="3 6" id="KW-0418">Kinase</keyword>
<feature type="domain" description="Carbohydrate kinase FGGY C-terminal" evidence="5">
    <location>
        <begin position="255"/>
        <end position="434"/>
    </location>
</feature>
<organism evidence="6 7">
    <name type="scientific">Saccharopolyspora taberi</name>
    <dbReference type="NCBI Taxonomy" id="60895"/>
    <lineage>
        <taxon>Bacteria</taxon>
        <taxon>Bacillati</taxon>
        <taxon>Actinomycetota</taxon>
        <taxon>Actinomycetes</taxon>
        <taxon>Pseudonocardiales</taxon>
        <taxon>Pseudonocardiaceae</taxon>
        <taxon>Saccharopolyspora</taxon>
    </lineage>
</organism>
<dbReference type="PANTHER" id="PTHR43095">
    <property type="entry name" value="SUGAR KINASE"/>
    <property type="match status" value="1"/>
</dbReference>
<dbReference type="RefSeq" id="WP_344678607.1">
    <property type="nucleotide sequence ID" value="NZ_BAAAUX010000006.1"/>
</dbReference>
<keyword evidence="7" id="KW-1185">Reference proteome</keyword>
<name>A0ABN3V751_9PSEU</name>
<feature type="domain" description="Carbohydrate kinase FGGY N-terminal" evidence="4">
    <location>
        <begin position="3"/>
        <end position="244"/>
    </location>
</feature>
<dbReference type="Pfam" id="PF00370">
    <property type="entry name" value="FGGY_N"/>
    <property type="match status" value="1"/>
</dbReference>
<gene>
    <name evidence="6" type="ORF">GCM10010470_13950</name>
</gene>
<reference evidence="6 7" key="1">
    <citation type="journal article" date="2019" name="Int. J. Syst. Evol. Microbiol.">
        <title>The Global Catalogue of Microorganisms (GCM) 10K type strain sequencing project: providing services to taxonomists for standard genome sequencing and annotation.</title>
        <authorList>
            <consortium name="The Broad Institute Genomics Platform"/>
            <consortium name="The Broad Institute Genome Sequencing Center for Infectious Disease"/>
            <person name="Wu L."/>
            <person name="Ma J."/>
        </authorList>
    </citation>
    <scope>NUCLEOTIDE SEQUENCE [LARGE SCALE GENOMIC DNA]</scope>
    <source>
        <strain evidence="6 7">JCM 9383</strain>
    </source>
</reference>
<evidence type="ECO:0000256" key="2">
    <source>
        <dbReference type="ARBA" id="ARBA00022679"/>
    </source>
</evidence>
<comment type="caution">
    <text evidence="6">The sequence shown here is derived from an EMBL/GenBank/DDBJ whole genome shotgun (WGS) entry which is preliminary data.</text>
</comment>
<evidence type="ECO:0000313" key="7">
    <source>
        <dbReference type="Proteomes" id="UP001500979"/>
    </source>
</evidence>
<sequence>MITIGIDAGTSVVKAVAYAEDGAELAVVRRPTQVEHPRPGWAEQDMTEVWDAVATTVAELVSTVRQDVSALAVTAQGDGCWLVDAAGDPVGPAMLWNDSRAAATAGRWAETGLLDELFAINGSVGFAGLPHAQLSWLAEREPARLAAADKVLTCGGWLYRCLTGRLAWDVSEASNPFLDARSGAYSGEVLAKLDLEWARRLLPDVVDGPDRVAPLSEQAGRRLGVPAGTPVVLAAYDVVSTAIGAGTTAPGQACTILGTTVCTEVLSDSPKLERSPVGMSLRTPMPDRWMLAYATLAGTEVVEWTCRMLGLPNPENLTELAVHAEPASRGLLMLPYLSPGGERAPFYDPRARGSLHGLSLEHGPAEIARACLEGLALVIRDCLDASTAAPTELRLTGGGSANPLWRQVIADVTGLPVLRAADAQSGARGAAVTAQALLSDRPIADVAADLVGTAEPVLPITAHRDRYEDAYARFRAAREAARAAQWFRPAN</sequence>
<evidence type="ECO:0000259" key="5">
    <source>
        <dbReference type="Pfam" id="PF02782"/>
    </source>
</evidence>
<dbReference type="PANTHER" id="PTHR43095:SF3">
    <property type="entry name" value="L-XYLULOSE_3-KETO-L-GULONATE KINASE"/>
    <property type="match status" value="1"/>
</dbReference>
<dbReference type="InterPro" id="IPR018485">
    <property type="entry name" value="FGGY_C"/>
</dbReference>
<proteinExistence type="inferred from homology"/>
<dbReference type="EMBL" id="BAAAUX010000006">
    <property type="protein sequence ID" value="GAA2781266.1"/>
    <property type="molecule type" value="Genomic_DNA"/>
</dbReference>
<dbReference type="InterPro" id="IPR050406">
    <property type="entry name" value="FGGY_Carb_Kinase"/>
</dbReference>
<comment type="similarity">
    <text evidence="1">Belongs to the FGGY kinase family.</text>
</comment>
<dbReference type="Pfam" id="PF02782">
    <property type="entry name" value="FGGY_C"/>
    <property type="match status" value="1"/>
</dbReference>
<evidence type="ECO:0000256" key="1">
    <source>
        <dbReference type="ARBA" id="ARBA00009156"/>
    </source>
</evidence>